<dbReference type="AlphaFoldDB" id="A0A7H1MLU1"/>
<dbReference type="EMBL" id="CP043431">
    <property type="protein sequence ID" value="QNT64427.1"/>
    <property type="molecule type" value="Genomic_DNA"/>
</dbReference>
<evidence type="ECO:0000259" key="1">
    <source>
        <dbReference type="Pfam" id="PF06048"/>
    </source>
</evidence>
<dbReference type="InterPro" id="IPR040538">
    <property type="entry name" value="Cch_HTH"/>
</dbReference>
<feature type="domain" description="Cch helix turn helix" evidence="2">
    <location>
        <begin position="507"/>
        <end position="577"/>
    </location>
</feature>
<organism evidence="3 4">
    <name type="scientific">Weissella koreensis</name>
    <dbReference type="NCBI Taxonomy" id="165096"/>
    <lineage>
        <taxon>Bacteria</taxon>
        <taxon>Bacillati</taxon>
        <taxon>Bacillota</taxon>
        <taxon>Bacilli</taxon>
        <taxon>Lactobacillales</taxon>
        <taxon>Lactobacillaceae</taxon>
        <taxon>Weissella</taxon>
    </lineage>
</organism>
<name>A0A7H1MLU1_9LACO</name>
<keyword evidence="4" id="KW-1185">Reference proteome</keyword>
<feature type="domain" description="DUF927" evidence="1">
    <location>
        <begin position="60"/>
        <end position="319"/>
    </location>
</feature>
<dbReference type="InterPro" id="IPR009270">
    <property type="entry name" value="DUF927"/>
</dbReference>
<accession>A0A7H1MLU1</accession>
<reference evidence="3 4" key="1">
    <citation type="submission" date="2019-08" db="EMBL/GenBank/DDBJ databases">
        <authorList>
            <person name="Chang H.C."/>
            <person name="Mun S.Y."/>
        </authorList>
    </citation>
    <scope>NUCLEOTIDE SEQUENCE [LARGE SCALE GENOMIC DNA]</scope>
    <source>
        <strain evidence="3 4">SK</strain>
    </source>
</reference>
<dbReference type="Pfam" id="PF18662">
    <property type="entry name" value="HTH_56"/>
    <property type="match status" value="1"/>
</dbReference>
<evidence type="ECO:0000313" key="4">
    <source>
        <dbReference type="Proteomes" id="UP000516446"/>
    </source>
</evidence>
<sequence length="624" mass="68600">MNDQNLEVSNVNQFDKDKWQIRLNSMNGVSYELFDDGNLREVGIDTKGEVKYYYLGQAMIVDKIIINLSTNERRYGLSIVTADLSVVYHEFSGSVFNKNKLVEITSRYGGLVRSSEVERVINLLQTSLKIASVEYVTSNYGWLDVKGLDHPVFIGDKSYLTSPEMVINSDQRLNLRSKGSIVEVNSILKSLKDNIPVMTVVVASISSLVFPLLVREGLMSIEGLLLSIQGASSTGKSTAAKLATSLIGNANGTMGSLKSSWGSTEQAQIMKLSSLSGITLLFDELGTRNNSSSLGNFAFTLADGHDRARGDANGHLRPSASWSGVMVISTSEDSILSMLPSKDGTLVRVLELSGSFARSGSEAEHIGQVISKNYGHAIPALMNVIEEHGYDTFLAGISDTFLKFKQSVIHKLSTSPLNERLAANLALILVGAELTGNIFDVEVDVNSISNYLISQLQEQLLGHQDDKVAREKITQFILKSHANIGVIKYKPIVPAQPIGYILSDKRLSKETQTFEIAILSSVLKAELKRHGINNTNTILSKWEANGFLIRNEGDRRQVRKTIDGQRDNFYVLRLDRELLMYMPMIATFLGSPNTLDMDNSGSILTLQGSKYSGMNSDLMEAANE</sequence>
<proteinExistence type="predicted"/>
<evidence type="ECO:0000259" key="2">
    <source>
        <dbReference type="Pfam" id="PF18662"/>
    </source>
</evidence>
<dbReference type="Pfam" id="PF06048">
    <property type="entry name" value="DUF927"/>
    <property type="match status" value="1"/>
</dbReference>
<gene>
    <name evidence="3" type="ORF">FY536_03615</name>
</gene>
<dbReference type="RefSeq" id="WP_104914573.1">
    <property type="nucleotide sequence ID" value="NZ_CP026847.1"/>
</dbReference>
<protein>
    <submittedName>
        <fullName evidence="3">DUF927 domain-containing protein</fullName>
    </submittedName>
</protein>
<evidence type="ECO:0000313" key="3">
    <source>
        <dbReference type="EMBL" id="QNT64427.1"/>
    </source>
</evidence>
<dbReference type="Proteomes" id="UP000516446">
    <property type="component" value="Chromosome"/>
</dbReference>